<feature type="coiled-coil region" evidence="1">
    <location>
        <begin position="96"/>
        <end position="130"/>
    </location>
</feature>
<dbReference type="AlphaFoldDB" id="A0A6L2KNV8"/>
<sequence length="442" mass="49171">MFKNMLEIREIDAEEEVQVPTHDDVDQENIIGETADDVAQPTSPLPPSPIVPPSPPHQSPRSSPSQAAEGTSILVQQVLDKYSALVHRVKGSESANTSQQLEILKLKARVKKLERLNKIKSSKLRRLKKVGTSQRIESSEDEENVFNQGRISVDIHEGIELVDNQQKDVQVKGRQADTQAEIYNIDLDHTSKVLSMQEDSEVQEVVEVVNAAKLITKVVTAATTQVIPAAIETVVAVVSIPISAAKPKGLKAVPAAPTVSTRKRKGVVIRDPKEELHDDTPAETQSAKDKGKGIFVEDPKPMKKNDQIEMDAEYVRKLQEEEESLAQAKDAQATDVQPKDAPAKGIQYIRRYHGYKKKPQSESQASKNMINYLKNTEGFKMAFFKGKTYNQIRPIFQARCCHRRQDTGSTDEHLRRPKENTKCVSAAGEELTAATHKLKLLV</sequence>
<comment type="caution">
    <text evidence="3">The sequence shown here is derived from an EMBL/GenBank/DDBJ whole genome shotgun (WGS) entry which is preliminary data.</text>
</comment>
<keyword evidence="1" id="KW-0175">Coiled coil</keyword>
<dbReference type="EMBL" id="BKCJ010002613">
    <property type="protein sequence ID" value="GEU49775.1"/>
    <property type="molecule type" value="Genomic_DNA"/>
</dbReference>
<name>A0A6L2KNV8_TANCI</name>
<feature type="region of interest" description="Disordered" evidence="2">
    <location>
        <begin position="321"/>
        <end position="344"/>
    </location>
</feature>
<accession>A0A6L2KNV8</accession>
<gene>
    <name evidence="3" type="ORF">Tci_021753</name>
</gene>
<protein>
    <submittedName>
        <fullName evidence="3">Uncharacterized protein</fullName>
    </submittedName>
</protein>
<feature type="region of interest" description="Disordered" evidence="2">
    <location>
        <begin position="13"/>
        <end position="69"/>
    </location>
</feature>
<reference evidence="3" key="1">
    <citation type="journal article" date="2019" name="Sci. Rep.">
        <title>Draft genome of Tanacetum cinerariifolium, the natural source of mosquito coil.</title>
        <authorList>
            <person name="Yamashiro T."/>
            <person name="Shiraishi A."/>
            <person name="Satake H."/>
            <person name="Nakayama K."/>
        </authorList>
    </citation>
    <scope>NUCLEOTIDE SEQUENCE</scope>
</reference>
<evidence type="ECO:0000313" key="3">
    <source>
        <dbReference type="EMBL" id="GEU49775.1"/>
    </source>
</evidence>
<proteinExistence type="predicted"/>
<organism evidence="3">
    <name type="scientific">Tanacetum cinerariifolium</name>
    <name type="common">Dalmatian daisy</name>
    <name type="synonym">Chrysanthemum cinerariifolium</name>
    <dbReference type="NCBI Taxonomy" id="118510"/>
    <lineage>
        <taxon>Eukaryota</taxon>
        <taxon>Viridiplantae</taxon>
        <taxon>Streptophyta</taxon>
        <taxon>Embryophyta</taxon>
        <taxon>Tracheophyta</taxon>
        <taxon>Spermatophyta</taxon>
        <taxon>Magnoliopsida</taxon>
        <taxon>eudicotyledons</taxon>
        <taxon>Gunneridae</taxon>
        <taxon>Pentapetalae</taxon>
        <taxon>asterids</taxon>
        <taxon>campanulids</taxon>
        <taxon>Asterales</taxon>
        <taxon>Asteraceae</taxon>
        <taxon>Asteroideae</taxon>
        <taxon>Anthemideae</taxon>
        <taxon>Anthemidinae</taxon>
        <taxon>Tanacetum</taxon>
    </lineage>
</organism>
<evidence type="ECO:0000256" key="2">
    <source>
        <dbReference type="SAM" id="MobiDB-lite"/>
    </source>
</evidence>
<evidence type="ECO:0000256" key="1">
    <source>
        <dbReference type="SAM" id="Coils"/>
    </source>
</evidence>
<feature type="compositionally biased region" description="Pro residues" evidence="2">
    <location>
        <begin position="43"/>
        <end position="58"/>
    </location>
</feature>
<feature type="region of interest" description="Disordered" evidence="2">
    <location>
        <begin position="272"/>
        <end position="307"/>
    </location>
</feature>